<dbReference type="EMBL" id="CP136890">
    <property type="protein sequence ID" value="WOK94911.1"/>
    <property type="molecule type" value="Genomic_DNA"/>
</dbReference>
<feature type="domain" description="AMP-binding enzyme C-terminal" evidence="7">
    <location>
        <begin position="452"/>
        <end position="527"/>
    </location>
</feature>
<dbReference type="EC" id="6.2.1.12" evidence="2"/>
<evidence type="ECO:0000259" key="7">
    <source>
        <dbReference type="Pfam" id="PF13193"/>
    </source>
</evidence>
<dbReference type="Proteomes" id="UP001327560">
    <property type="component" value="Chromosome 1"/>
</dbReference>
<evidence type="ECO:0000313" key="8">
    <source>
        <dbReference type="EMBL" id="WOK94911.1"/>
    </source>
</evidence>
<dbReference type="Gene3D" id="3.30.300.30">
    <property type="match status" value="1"/>
</dbReference>
<feature type="domain" description="AMP-dependent synthetase/ligase" evidence="6">
    <location>
        <begin position="43"/>
        <end position="401"/>
    </location>
</feature>
<dbReference type="InterPro" id="IPR045851">
    <property type="entry name" value="AMP-bd_C_sf"/>
</dbReference>
<dbReference type="Gene3D" id="3.40.50.12780">
    <property type="entry name" value="N-terminal domain of ligase-like"/>
    <property type="match status" value="1"/>
</dbReference>
<dbReference type="Pfam" id="PF00501">
    <property type="entry name" value="AMP-binding"/>
    <property type="match status" value="1"/>
</dbReference>
<evidence type="ECO:0000313" key="9">
    <source>
        <dbReference type="Proteomes" id="UP001327560"/>
    </source>
</evidence>
<dbReference type="InterPro" id="IPR020845">
    <property type="entry name" value="AMP-binding_CS"/>
</dbReference>
<dbReference type="InterPro" id="IPR025110">
    <property type="entry name" value="AMP-bd_C"/>
</dbReference>
<name>A0AAQ3JRU0_9LILI</name>
<reference evidence="8 9" key="1">
    <citation type="submission" date="2023-10" db="EMBL/GenBank/DDBJ databases">
        <title>Chromosome-scale genome assembly provides insights into flower coloration mechanisms of Canna indica.</title>
        <authorList>
            <person name="Li C."/>
        </authorList>
    </citation>
    <scope>NUCLEOTIDE SEQUENCE [LARGE SCALE GENOMIC DNA]</scope>
    <source>
        <tissue evidence="8">Flower</tissue>
    </source>
</reference>
<comment type="catalytic activity">
    <reaction evidence="5">
        <text>(E)-4-coumarate + ATP + CoA = (E)-4-coumaroyl-CoA + AMP + diphosphate</text>
        <dbReference type="Rhea" id="RHEA:19641"/>
        <dbReference type="ChEBI" id="CHEBI:12876"/>
        <dbReference type="ChEBI" id="CHEBI:30616"/>
        <dbReference type="ChEBI" id="CHEBI:33019"/>
        <dbReference type="ChEBI" id="CHEBI:57287"/>
        <dbReference type="ChEBI" id="CHEBI:85008"/>
        <dbReference type="ChEBI" id="CHEBI:456215"/>
        <dbReference type="EC" id="6.2.1.12"/>
    </reaction>
    <physiologicalReaction direction="left-to-right" evidence="5">
        <dbReference type="Rhea" id="RHEA:19642"/>
    </physiologicalReaction>
</comment>
<keyword evidence="4" id="KW-0547">Nucleotide-binding</keyword>
<dbReference type="PANTHER" id="PTHR24096">
    <property type="entry name" value="LONG-CHAIN-FATTY-ACID--COA LIGASE"/>
    <property type="match status" value="1"/>
</dbReference>
<dbReference type="FunFam" id="3.30.300.30:FF:000007">
    <property type="entry name" value="4-coumarate--CoA ligase 2"/>
    <property type="match status" value="1"/>
</dbReference>
<dbReference type="AlphaFoldDB" id="A0AAQ3JRU0"/>
<sequence length="553" mass="59257">MVTDGESGYCPTTGIYRSLFDSPPPNDHFVSLPHFLLLSHSAPPTRLAFVDAASGDSLSYADLRSLTAAAASALSSVGLRRGGIVLLVSPNSLYYPVLALAVLSLGAVLSTANPLLTRLELQSQVHHCDPALILAAAELTPKLEGLLPAERPLISIEPFIASLPRGTALPLPELSLTSRDPATLFYSSGTTGKSKGVVNTHGNLTAMAVALRHAWATTAEGPQRGTEASVYACVVPLSHMFGFSVFVCGAVASGATTVVLRRYGLEELLMAVEKHRVTRLPAAPPVVVQMAKSRGAGVASGCDLRSLKEVICSGAPIAREHLERFVERFPGIALSQCYGLTECSGPVTLCDGVKGRFHVSVGRLIPSVEAKIVDLPTGKNLPPNTSGELCVRGPIIMQGYLGNKEATSLAIDEEGWLHTGDLCYIDEHGLVYVVDRIKEFIKYKAYQVAPAELEEILSAHPKILDVAVISHPDEVAGEIPVACVVRKPGCNLQEDDIFNFLENKVAPYKKIRKVEFVEFIPRSPTGKILRRLLKTKASIVTHPPRKGYVSAKL</sequence>
<keyword evidence="4" id="KW-0067">ATP-binding</keyword>
<protein>
    <recommendedName>
        <fullName evidence="2">4-coumarate--CoA ligase</fullName>
        <ecNumber evidence="2">6.2.1.12</ecNumber>
    </recommendedName>
</protein>
<dbReference type="GO" id="GO:0106290">
    <property type="term" value="F:trans-cinnamate-CoA ligase activity"/>
    <property type="evidence" value="ECO:0007669"/>
    <property type="project" value="UniProtKB-ARBA"/>
</dbReference>
<evidence type="ECO:0000256" key="4">
    <source>
        <dbReference type="ARBA" id="ARBA00022840"/>
    </source>
</evidence>
<dbReference type="SUPFAM" id="SSF56801">
    <property type="entry name" value="Acetyl-CoA synthetase-like"/>
    <property type="match status" value="1"/>
</dbReference>
<dbReference type="PROSITE" id="PS00455">
    <property type="entry name" value="AMP_BINDING"/>
    <property type="match status" value="1"/>
</dbReference>
<dbReference type="GO" id="GO:0009698">
    <property type="term" value="P:phenylpropanoid metabolic process"/>
    <property type="evidence" value="ECO:0007669"/>
    <property type="project" value="UniProtKB-ARBA"/>
</dbReference>
<dbReference type="GO" id="GO:0005524">
    <property type="term" value="F:ATP binding"/>
    <property type="evidence" value="ECO:0007669"/>
    <property type="project" value="UniProtKB-KW"/>
</dbReference>
<dbReference type="GO" id="GO:0016207">
    <property type="term" value="F:4-coumarate-CoA ligase activity"/>
    <property type="evidence" value="ECO:0007669"/>
    <property type="project" value="UniProtKB-EC"/>
</dbReference>
<dbReference type="Pfam" id="PF13193">
    <property type="entry name" value="AMP-binding_C"/>
    <property type="match status" value="1"/>
</dbReference>
<dbReference type="GO" id="GO:0005777">
    <property type="term" value="C:peroxisome"/>
    <property type="evidence" value="ECO:0007669"/>
    <property type="project" value="TreeGrafter"/>
</dbReference>
<dbReference type="CDD" id="cd05904">
    <property type="entry name" value="4CL"/>
    <property type="match status" value="1"/>
</dbReference>
<evidence type="ECO:0000256" key="2">
    <source>
        <dbReference type="ARBA" id="ARBA00012959"/>
    </source>
</evidence>
<comment type="similarity">
    <text evidence="1">Belongs to the ATP-dependent AMP-binding enzyme family.</text>
</comment>
<organism evidence="8 9">
    <name type="scientific">Canna indica</name>
    <name type="common">Indian-shot</name>
    <dbReference type="NCBI Taxonomy" id="4628"/>
    <lineage>
        <taxon>Eukaryota</taxon>
        <taxon>Viridiplantae</taxon>
        <taxon>Streptophyta</taxon>
        <taxon>Embryophyta</taxon>
        <taxon>Tracheophyta</taxon>
        <taxon>Spermatophyta</taxon>
        <taxon>Magnoliopsida</taxon>
        <taxon>Liliopsida</taxon>
        <taxon>Zingiberales</taxon>
        <taxon>Cannaceae</taxon>
        <taxon>Canna</taxon>
    </lineage>
</organism>
<dbReference type="InterPro" id="IPR042099">
    <property type="entry name" value="ANL_N_sf"/>
</dbReference>
<evidence type="ECO:0000256" key="5">
    <source>
        <dbReference type="ARBA" id="ARBA00034252"/>
    </source>
</evidence>
<keyword evidence="3 8" id="KW-0436">Ligase</keyword>
<keyword evidence="9" id="KW-1185">Reference proteome</keyword>
<evidence type="ECO:0000256" key="1">
    <source>
        <dbReference type="ARBA" id="ARBA00006432"/>
    </source>
</evidence>
<gene>
    <name evidence="8" type="ORF">Cni_G03616</name>
</gene>
<dbReference type="PANTHER" id="PTHR24096:SF338">
    <property type="entry name" value="4-COUMARATE--COA LIGASE-LIKE 8-RELATED"/>
    <property type="match status" value="1"/>
</dbReference>
<evidence type="ECO:0000256" key="3">
    <source>
        <dbReference type="ARBA" id="ARBA00022598"/>
    </source>
</evidence>
<proteinExistence type="inferred from homology"/>
<evidence type="ECO:0000259" key="6">
    <source>
        <dbReference type="Pfam" id="PF00501"/>
    </source>
</evidence>
<accession>A0AAQ3JRU0</accession>
<dbReference type="InterPro" id="IPR000873">
    <property type="entry name" value="AMP-dep_synth/lig_dom"/>
</dbReference>